<dbReference type="Pfam" id="PF04857">
    <property type="entry name" value="CAF1"/>
    <property type="match status" value="1"/>
</dbReference>
<evidence type="ECO:0000256" key="2">
    <source>
        <dbReference type="ARBA" id="ARBA00001968"/>
    </source>
</evidence>
<dbReference type="GO" id="GO:0003723">
    <property type="term" value="F:RNA binding"/>
    <property type="evidence" value="ECO:0007669"/>
    <property type="project" value="UniProtKB-KW"/>
</dbReference>
<dbReference type="GO" id="GO:0030014">
    <property type="term" value="C:CCR4-NOT complex"/>
    <property type="evidence" value="ECO:0007669"/>
    <property type="project" value="InterPro"/>
</dbReference>
<comment type="catalytic activity">
    <reaction evidence="1">
        <text>Exonucleolytic cleavage of poly(A) to 5'-AMP.</text>
        <dbReference type="EC" id="3.1.13.4"/>
    </reaction>
</comment>
<dbReference type="Gene3D" id="3.30.420.10">
    <property type="entry name" value="Ribonuclease H-like superfamily/Ribonuclease H"/>
    <property type="match status" value="1"/>
</dbReference>
<keyword evidence="11" id="KW-0378">Hydrolase</keyword>
<evidence type="ECO:0000256" key="3">
    <source>
        <dbReference type="ARBA" id="ARBA00004123"/>
    </source>
</evidence>
<keyword evidence="14" id="KW-0805">Transcription regulation</keyword>
<evidence type="ECO:0000256" key="7">
    <source>
        <dbReference type="ARBA" id="ARBA00012161"/>
    </source>
</evidence>
<dbReference type="GO" id="GO:0005634">
    <property type="term" value="C:nucleus"/>
    <property type="evidence" value="ECO:0007669"/>
    <property type="project" value="UniProtKB-SubCell"/>
</dbReference>
<accession>A0AAV1CPQ8</accession>
<organism evidence="19 20">
    <name type="scientific">Oldenlandia corymbosa var. corymbosa</name>
    <dbReference type="NCBI Taxonomy" id="529605"/>
    <lineage>
        <taxon>Eukaryota</taxon>
        <taxon>Viridiplantae</taxon>
        <taxon>Streptophyta</taxon>
        <taxon>Embryophyta</taxon>
        <taxon>Tracheophyta</taxon>
        <taxon>Spermatophyta</taxon>
        <taxon>Magnoliopsida</taxon>
        <taxon>eudicotyledons</taxon>
        <taxon>Gunneridae</taxon>
        <taxon>Pentapetalae</taxon>
        <taxon>asterids</taxon>
        <taxon>lamiids</taxon>
        <taxon>Gentianales</taxon>
        <taxon>Rubiaceae</taxon>
        <taxon>Rubioideae</taxon>
        <taxon>Spermacoceae</taxon>
        <taxon>Hedyotis-Oldenlandia complex</taxon>
        <taxon>Oldenlandia</taxon>
    </lineage>
</organism>
<evidence type="ECO:0000313" key="19">
    <source>
        <dbReference type="EMBL" id="CAI9097639.1"/>
    </source>
</evidence>
<comment type="subunit">
    <text evidence="6">Component of the CCR4-NOT complex, at least composed of CRR4 and CAF1 proteins.</text>
</comment>
<keyword evidence="9" id="KW-0540">Nuclease</keyword>
<dbReference type="InterPro" id="IPR036397">
    <property type="entry name" value="RNaseH_sf"/>
</dbReference>
<evidence type="ECO:0000256" key="13">
    <source>
        <dbReference type="ARBA" id="ARBA00022884"/>
    </source>
</evidence>
<dbReference type="GO" id="GO:0046872">
    <property type="term" value="F:metal ion binding"/>
    <property type="evidence" value="ECO:0007669"/>
    <property type="project" value="UniProtKB-KW"/>
</dbReference>
<evidence type="ECO:0000256" key="1">
    <source>
        <dbReference type="ARBA" id="ARBA00001663"/>
    </source>
</evidence>
<feature type="region of interest" description="Disordered" evidence="18">
    <location>
        <begin position="1"/>
        <end position="25"/>
    </location>
</feature>
<keyword evidence="12" id="KW-0269">Exonuclease</keyword>
<evidence type="ECO:0000256" key="4">
    <source>
        <dbReference type="ARBA" id="ARBA00004496"/>
    </source>
</evidence>
<evidence type="ECO:0000256" key="12">
    <source>
        <dbReference type="ARBA" id="ARBA00022839"/>
    </source>
</evidence>
<evidence type="ECO:0000256" key="18">
    <source>
        <dbReference type="SAM" id="MobiDB-lite"/>
    </source>
</evidence>
<keyword evidence="10" id="KW-0479">Metal-binding</keyword>
<keyword evidence="16" id="KW-0539">Nucleus</keyword>
<sequence length="297" mass="33072">MSSSSPPPQPPPSPPTASAASDKVKKPKSIQIRSVWSSNLVSEFDFIRSVIDRFPYISMDTEFPGVLHRHDPRKGNPIENYKALKLNVDALKLIQVGITLSDSQGNFPDLGSPDYCYIWEFNLSDFDVARDQYAPGSIDLLRHAGIDFDKTRSDGVEISRFAEYMMSSGLVCNDNVSYVTFHSAYDFGYLIKALTGRVLPDTLEDFMDLLRVFFGDRVYDLKHIMQFCNGLHGGLDRMSSTLEVARAAGKSHQSGSDSLLTWHSFQRIKEVFFCGGEGLPVKYAGVLFGLEVKSSVS</sequence>
<evidence type="ECO:0000256" key="10">
    <source>
        <dbReference type="ARBA" id="ARBA00022723"/>
    </source>
</evidence>
<comment type="similarity">
    <text evidence="5">Belongs to the CAF1 family.</text>
</comment>
<comment type="subcellular location">
    <subcellularLocation>
        <location evidence="4">Cytoplasm</location>
    </subcellularLocation>
    <subcellularLocation>
        <location evidence="3">Nucleus</location>
    </subcellularLocation>
</comment>
<proteinExistence type="inferred from homology"/>
<evidence type="ECO:0000256" key="9">
    <source>
        <dbReference type="ARBA" id="ARBA00022722"/>
    </source>
</evidence>
<evidence type="ECO:0000256" key="16">
    <source>
        <dbReference type="ARBA" id="ARBA00023242"/>
    </source>
</evidence>
<keyword evidence="13" id="KW-0694">RNA-binding</keyword>
<evidence type="ECO:0000313" key="20">
    <source>
        <dbReference type="Proteomes" id="UP001161247"/>
    </source>
</evidence>
<evidence type="ECO:0000256" key="14">
    <source>
        <dbReference type="ARBA" id="ARBA00023015"/>
    </source>
</evidence>
<keyword evidence="8" id="KW-0963">Cytoplasm</keyword>
<feature type="compositionally biased region" description="Pro residues" evidence="18">
    <location>
        <begin position="1"/>
        <end position="15"/>
    </location>
</feature>
<comment type="cofactor">
    <cofactor evidence="2">
        <name>a divalent metal cation</name>
        <dbReference type="ChEBI" id="CHEBI:60240"/>
    </cofactor>
</comment>
<comment type="function">
    <text evidence="17">Ubiquitous transcription factor required for a diverse set of processes. It is a component of the CCR4 complex involved in the control of gene expression.</text>
</comment>
<evidence type="ECO:0000256" key="17">
    <source>
        <dbReference type="ARBA" id="ARBA00025148"/>
    </source>
</evidence>
<dbReference type="SUPFAM" id="SSF53098">
    <property type="entry name" value="Ribonuclease H-like"/>
    <property type="match status" value="1"/>
</dbReference>
<evidence type="ECO:0000256" key="15">
    <source>
        <dbReference type="ARBA" id="ARBA00023163"/>
    </source>
</evidence>
<keyword evidence="20" id="KW-1185">Reference proteome</keyword>
<dbReference type="InterPro" id="IPR006941">
    <property type="entry name" value="RNase_CAF1"/>
</dbReference>
<dbReference type="PANTHER" id="PTHR10797">
    <property type="entry name" value="CCR4-NOT TRANSCRIPTION COMPLEX SUBUNIT"/>
    <property type="match status" value="1"/>
</dbReference>
<evidence type="ECO:0000256" key="6">
    <source>
        <dbReference type="ARBA" id="ARBA00011757"/>
    </source>
</evidence>
<dbReference type="AlphaFoldDB" id="A0AAV1CPQ8"/>
<dbReference type="InterPro" id="IPR039637">
    <property type="entry name" value="CNOT7/CNOT8/Pop2"/>
</dbReference>
<evidence type="ECO:0000256" key="5">
    <source>
        <dbReference type="ARBA" id="ARBA00008372"/>
    </source>
</evidence>
<dbReference type="EC" id="3.1.13.4" evidence="7"/>
<name>A0AAV1CPQ8_OLDCO</name>
<reference evidence="19" key="1">
    <citation type="submission" date="2023-03" db="EMBL/GenBank/DDBJ databases">
        <authorList>
            <person name="Julca I."/>
        </authorList>
    </citation>
    <scope>NUCLEOTIDE SEQUENCE</scope>
</reference>
<protein>
    <recommendedName>
        <fullName evidence="7">poly(A)-specific ribonuclease</fullName>
        <ecNumber evidence="7">3.1.13.4</ecNumber>
    </recommendedName>
</protein>
<dbReference type="EMBL" id="OX459120">
    <property type="protein sequence ID" value="CAI9097639.1"/>
    <property type="molecule type" value="Genomic_DNA"/>
</dbReference>
<evidence type="ECO:0000256" key="11">
    <source>
        <dbReference type="ARBA" id="ARBA00022801"/>
    </source>
</evidence>
<dbReference type="InterPro" id="IPR012337">
    <property type="entry name" value="RNaseH-like_sf"/>
</dbReference>
<keyword evidence="15" id="KW-0804">Transcription</keyword>
<dbReference type="GO" id="GO:0005737">
    <property type="term" value="C:cytoplasm"/>
    <property type="evidence" value="ECO:0007669"/>
    <property type="project" value="UniProtKB-SubCell"/>
</dbReference>
<evidence type="ECO:0000256" key="8">
    <source>
        <dbReference type="ARBA" id="ARBA00022490"/>
    </source>
</evidence>
<dbReference type="Proteomes" id="UP001161247">
    <property type="component" value="Chromosome 3"/>
</dbReference>
<dbReference type="GO" id="GO:0004535">
    <property type="term" value="F:poly(A)-specific ribonuclease activity"/>
    <property type="evidence" value="ECO:0007669"/>
    <property type="project" value="UniProtKB-EC"/>
</dbReference>
<gene>
    <name evidence="19" type="ORF">OLC1_LOCUS8074</name>
</gene>